<keyword evidence="2" id="KW-0285">Flavoprotein</keyword>
<evidence type="ECO:0000256" key="1">
    <source>
        <dbReference type="ARBA" id="ARBA00001917"/>
    </source>
</evidence>
<dbReference type="PANTHER" id="PTHR43303:SF4">
    <property type="entry name" value="NADPH DEHYDROGENASE C23G7.10C-RELATED"/>
    <property type="match status" value="1"/>
</dbReference>
<keyword evidence="3" id="KW-0288">FMN</keyword>
<dbReference type="Gene3D" id="3.20.20.70">
    <property type="entry name" value="Aldolase class I"/>
    <property type="match status" value="1"/>
</dbReference>
<dbReference type="InterPro" id="IPR001155">
    <property type="entry name" value="OxRdtase_FMN_N"/>
</dbReference>
<evidence type="ECO:0000313" key="7">
    <source>
        <dbReference type="EMBL" id="MEO1772106.1"/>
    </source>
</evidence>
<evidence type="ECO:0000256" key="5">
    <source>
        <dbReference type="ARBA" id="ARBA00023002"/>
    </source>
</evidence>
<evidence type="ECO:0000256" key="4">
    <source>
        <dbReference type="ARBA" id="ARBA00022857"/>
    </source>
</evidence>
<evidence type="ECO:0000256" key="3">
    <source>
        <dbReference type="ARBA" id="ARBA00022643"/>
    </source>
</evidence>
<gene>
    <name evidence="7" type="ORF">JZO67_004088</name>
</gene>
<keyword evidence="5" id="KW-0560">Oxidoreductase</keyword>
<evidence type="ECO:0000259" key="6">
    <source>
        <dbReference type="Pfam" id="PF00724"/>
    </source>
</evidence>
<keyword evidence="8" id="KW-1185">Reference proteome</keyword>
<dbReference type="InterPro" id="IPR044152">
    <property type="entry name" value="YqjM-like"/>
</dbReference>
<comment type="caution">
    <text evidence="7">The sequence shown here is derived from an EMBL/GenBank/DDBJ whole genome shotgun (WGS) entry which is preliminary data.</text>
</comment>
<feature type="domain" description="NADH:flavin oxidoreductase/NADH oxidase N-terminal" evidence="6">
    <location>
        <begin position="4"/>
        <end position="326"/>
    </location>
</feature>
<dbReference type="Proteomes" id="UP000664357">
    <property type="component" value="Unassembled WGS sequence"/>
</dbReference>
<sequence>MSLLLSPVEIGSLSLANRVVMSPMCMYEVVKEDGVATPFHFAHYGARAIGQTGLIIIEATGVEPDGRISSRDLGLWNQEQKVALERLVADLHSFGTKVGIQLNHAGRKAKDAVYPLAPSEIAYSDDYATPNQLTIEEIHRVQASFVAAAKRSVDAGIDMIQLHGAHGYLINQFLSPSTNQRTDKYGGTLENRYRFLQEIVEQVRKNYHGSLWVRLSLTDYAQAGEQNSLEDWQEIGRWLETEGVDCLDISTGGLLNRRPNIPMHDGYQVPFSIAMKQAVSIPVTALGLLDNPGLCEYILQNKQADIIMQGRALIRNVNWLADAAISLHDQDFQVYNDSYKRGQL</sequence>
<dbReference type="RefSeq" id="WP_207704083.1">
    <property type="nucleotide sequence ID" value="NZ_JAFREL020000004.1"/>
</dbReference>
<accession>A0ABV0EU89</accession>
<evidence type="ECO:0000313" key="8">
    <source>
        <dbReference type="Proteomes" id="UP000664357"/>
    </source>
</evidence>
<dbReference type="Pfam" id="PF00724">
    <property type="entry name" value="Oxidored_FMN"/>
    <property type="match status" value="1"/>
</dbReference>
<dbReference type="EMBL" id="JAFREL020000004">
    <property type="protein sequence ID" value="MEO1772106.1"/>
    <property type="molecule type" value="Genomic_DNA"/>
</dbReference>
<keyword evidence="4" id="KW-0521">NADP</keyword>
<protein>
    <submittedName>
        <fullName evidence="7">NADPH2 dehydrogenase</fullName>
    </submittedName>
</protein>
<name>A0ABV0EU89_9ENTE</name>
<dbReference type="InterPro" id="IPR013785">
    <property type="entry name" value="Aldolase_TIM"/>
</dbReference>
<evidence type="ECO:0000256" key="2">
    <source>
        <dbReference type="ARBA" id="ARBA00022630"/>
    </source>
</evidence>
<organism evidence="7 8">
    <name type="scientific">Candidatus Enterococcus ferrettii</name>
    <dbReference type="NCBI Taxonomy" id="2815324"/>
    <lineage>
        <taxon>Bacteria</taxon>
        <taxon>Bacillati</taxon>
        <taxon>Bacillota</taxon>
        <taxon>Bacilli</taxon>
        <taxon>Lactobacillales</taxon>
        <taxon>Enterococcaceae</taxon>
        <taxon>Enterococcus</taxon>
    </lineage>
</organism>
<comment type="cofactor">
    <cofactor evidence="1">
        <name>FMN</name>
        <dbReference type="ChEBI" id="CHEBI:58210"/>
    </cofactor>
</comment>
<dbReference type="PANTHER" id="PTHR43303">
    <property type="entry name" value="NADPH DEHYDROGENASE C23G7.10C-RELATED"/>
    <property type="match status" value="1"/>
</dbReference>
<proteinExistence type="predicted"/>
<reference evidence="7 8" key="1">
    <citation type="submission" date="2024-02" db="EMBL/GenBank/DDBJ databases">
        <title>The Genome Sequence of Enterococcus sp. DIV0159.</title>
        <authorList>
            <person name="Earl A."/>
            <person name="Manson A."/>
            <person name="Gilmore M."/>
            <person name="Sanders J."/>
            <person name="Shea T."/>
            <person name="Howe W."/>
            <person name="Livny J."/>
            <person name="Cuomo C."/>
            <person name="Neafsey D."/>
            <person name="Birren B."/>
        </authorList>
    </citation>
    <scope>NUCLEOTIDE SEQUENCE [LARGE SCALE GENOMIC DNA]</scope>
    <source>
        <strain evidence="7 8">665A</strain>
    </source>
</reference>
<dbReference type="SUPFAM" id="SSF51395">
    <property type="entry name" value="FMN-linked oxidoreductases"/>
    <property type="match status" value="1"/>
</dbReference>